<gene>
    <name evidence="2" type="ORF">BCO_0019700</name>
</gene>
<dbReference type="HOGENOM" id="CLU_132497_1_0_12"/>
<proteinExistence type="predicted"/>
<feature type="coiled-coil region" evidence="1">
    <location>
        <begin position="135"/>
        <end position="167"/>
    </location>
</feature>
<dbReference type="InterPro" id="IPR003459">
    <property type="entry name" value="Borrelia_plasmid_OrfA"/>
</dbReference>
<dbReference type="EMBL" id="CP005753">
    <property type="protein sequence ID" value="AHH11426.1"/>
    <property type="molecule type" value="Genomic_DNA"/>
</dbReference>
<dbReference type="AlphaFoldDB" id="W5T298"/>
<evidence type="ECO:0000313" key="2">
    <source>
        <dbReference type="EMBL" id="AHH11426.1"/>
    </source>
</evidence>
<dbReference type="Pfam" id="PF02414">
    <property type="entry name" value="Borrelia_orfA"/>
    <property type="match status" value="1"/>
</dbReference>
<sequence>MKNQQAKKLKTYQNKYQHKLIVLTSTINYTNQKHKKYTQNNLLYYFNGNLKRNGGKETTIKTLQKYLYQLNKELKITNNYYRHLGVNMGTEVYYELKYPKKECHRLINEYFKVKKEEKFQKRVNDYLKIKYDKKRNVEKSECNNNNNNNKEKEEEKLTSKIEDLQTKKYARKCNFKTNLFLQILNLNLKKIQKFIC</sequence>
<evidence type="ECO:0000256" key="1">
    <source>
        <dbReference type="SAM" id="Coils"/>
    </source>
</evidence>
<keyword evidence="2" id="KW-0614">Plasmid</keyword>
<accession>W5T298</accession>
<geneLocation type="plasmid" evidence="2">
    <name>unnamed</name>
</geneLocation>
<keyword evidence="1" id="KW-0175">Coiled coil</keyword>
<name>W5T298_9SPIR</name>
<protein>
    <submittedName>
        <fullName evidence="2">Uncharacterized protein</fullName>
    </submittedName>
</protein>
<reference evidence="2" key="1">
    <citation type="submission" date="2013-04" db="EMBL/GenBank/DDBJ databases">
        <title>Comparative Genomics of Relapsing Fever Spirochetes.</title>
        <authorList>
            <person name="Schwan T.G."/>
            <person name="Raffel S.J."/>
            <person name="Porcella S.F."/>
            <person name="Martens C.A."/>
            <person name="Bruno D.P."/>
            <person name="Ricklefs S.M."/>
            <person name="Barbian K.B."/>
        </authorList>
    </citation>
    <scope>NUCLEOTIDE SEQUENCE</scope>
    <source>
        <strain evidence="2">Co53</strain>
        <plasmid evidence="2">unnamed</plasmid>
    </source>
</reference>
<organism evidence="2">
    <name type="scientific">Borrelia coriaceae ATCC 43381</name>
    <dbReference type="NCBI Taxonomy" id="1408429"/>
    <lineage>
        <taxon>Bacteria</taxon>
        <taxon>Pseudomonadati</taxon>
        <taxon>Spirochaetota</taxon>
        <taxon>Spirochaetia</taxon>
        <taxon>Spirochaetales</taxon>
        <taxon>Borreliaceae</taxon>
        <taxon>Borrelia</taxon>
    </lineage>
</organism>